<name>A0A5C6XA89_9DELT</name>
<dbReference type="EMBL" id="VOSM01000006">
    <property type="protein sequence ID" value="TXD36115.1"/>
    <property type="molecule type" value="Genomic_DNA"/>
</dbReference>
<reference evidence="2 3" key="1">
    <citation type="submission" date="2019-08" db="EMBL/GenBank/DDBJ databases">
        <title>Bradymonadales sp. TMQ4.</title>
        <authorList>
            <person name="Liang Q."/>
        </authorList>
    </citation>
    <scope>NUCLEOTIDE SEQUENCE [LARGE SCALE GENOMIC DNA]</scope>
    <source>
        <strain evidence="2 3">TMQ4</strain>
    </source>
</reference>
<sequence length="356" mass="37522">MRDKMWWMAAVLSGAVMVAGCGGDEVQGHDDAGGDDVGDVSDAGDTGVDDGGDDADVDADADADIEDDAGADADVDVEEDAGADADVDDDAGDVVVPDDCPSGQRANKTSGECEVVPTLLVYTQDLKSYVDGELASEMRGMLVCASASENNGSLPRVALAQGERCRVYGEGLSEPPEVTAYNAGPITVFGVNPINPAAFSPSEFGSCYQPPSEFFGQQFVFDPEAELRVVSAGTDAEVEVQFPAFDRTLQTIAPADFTHDPIAPGEEMVLSWTPNADASEVRIDVDASGADGTSVRIVCEVADNGRYVIPAELTAYLPEERTSDYVYLEQSHTERIEPEDSNVLIMLSAGAAVRKR</sequence>
<keyword evidence="3" id="KW-1185">Reference proteome</keyword>
<comment type="caution">
    <text evidence="2">The sequence shown here is derived from an EMBL/GenBank/DDBJ whole genome shotgun (WGS) entry which is preliminary data.</text>
</comment>
<proteinExistence type="predicted"/>
<accession>A0A5C6XA89</accession>
<evidence type="ECO:0000313" key="3">
    <source>
        <dbReference type="Proteomes" id="UP000321412"/>
    </source>
</evidence>
<evidence type="ECO:0000313" key="2">
    <source>
        <dbReference type="EMBL" id="TXD36115.1"/>
    </source>
</evidence>
<evidence type="ECO:0000256" key="1">
    <source>
        <dbReference type="SAM" id="MobiDB-lite"/>
    </source>
</evidence>
<feature type="compositionally biased region" description="Acidic residues" evidence="1">
    <location>
        <begin position="47"/>
        <end position="59"/>
    </location>
</feature>
<feature type="region of interest" description="Disordered" evidence="1">
    <location>
        <begin position="26"/>
        <end position="59"/>
    </location>
</feature>
<organism evidence="2 3">
    <name type="scientific">Lujinxingia vulgaris</name>
    <dbReference type="NCBI Taxonomy" id="2600176"/>
    <lineage>
        <taxon>Bacteria</taxon>
        <taxon>Deltaproteobacteria</taxon>
        <taxon>Bradymonadales</taxon>
        <taxon>Lujinxingiaceae</taxon>
        <taxon>Lujinxingia</taxon>
    </lineage>
</organism>
<dbReference type="Proteomes" id="UP000321412">
    <property type="component" value="Unassembled WGS sequence"/>
</dbReference>
<protein>
    <submittedName>
        <fullName evidence="2">Uncharacterized protein</fullName>
    </submittedName>
</protein>
<dbReference type="PROSITE" id="PS51257">
    <property type="entry name" value="PROKAR_LIPOPROTEIN"/>
    <property type="match status" value="1"/>
</dbReference>
<dbReference type="RefSeq" id="WP_146981951.1">
    <property type="nucleotide sequence ID" value="NZ_VOSM01000006.1"/>
</dbReference>
<dbReference type="OrthoDB" id="5496660at2"/>
<gene>
    <name evidence="2" type="ORF">FRC98_13410</name>
</gene>
<dbReference type="AlphaFoldDB" id="A0A5C6XA89"/>